<keyword evidence="4 7" id="KW-0812">Transmembrane</keyword>
<comment type="subcellular location">
    <subcellularLocation>
        <location evidence="1">Cell membrane</location>
        <topology evidence="1">Multi-pass membrane protein</topology>
    </subcellularLocation>
</comment>
<organism evidence="8 9">
    <name type="scientific">Candidatus Uhrbacteria bacterium GW2011_GWA2_53_10</name>
    <dbReference type="NCBI Taxonomy" id="1618980"/>
    <lineage>
        <taxon>Bacteria</taxon>
        <taxon>Candidatus Uhriibacteriota</taxon>
    </lineage>
</organism>
<protein>
    <submittedName>
        <fullName evidence="8">Transglycosylase associated protein</fullName>
    </submittedName>
</protein>
<comment type="caution">
    <text evidence="8">The sequence shown here is derived from an EMBL/GenBank/DDBJ whole genome shotgun (WGS) entry which is preliminary data.</text>
</comment>
<feature type="transmembrane region" description="Helical" evidence="7">
    <location>
        <begin position="6"/>
        <end position="24"/>
    </location>
</feature>
<dbReference type="PANTHER" id="PTHR33884:SF3">
    <property type="entry name" value="UPF0410 PROTEIN YMGE"/>
    <property type="match status" value="1"/>
</dbReference>
<evidence type="ECO:0000256" key="2">
    <source>
        <dbReference type="ARBA" id="ARBA00011006"/>
    </source>
</evidence>
<keyword evidence="5 7" id="KW-1133">Transmembrane helix</keyword>
<dbReference type="EMBL" id="LCRI01000015">
    <property type="protein sequence ID" value="KKW32730.1"/>
    <property type="molecule type" value="Genomic_DNA"/>
</dbReference>
<evidence type="ECO:0000256" key="6">
    <source>
        <dbReference type="ARBA" id="ARBA00023136"/>
    </source>
</evidence>
<evidence type="ECO:0000256" key="7">
    <source>
        <dbReference type="SAM" id="Phobius"/>
    </source>
</evidence>
<dbReference type="AlphaFoldDB" id="A0A0G1XPD4"/>
<evidence type="ECO:0000256" key="5">
    <source>
        <dbReference type="ARBA" id="ARBA00022989"/>
    </source>
</evidence>
<dbReference type="PANTHER" id="PTHR33884">
    <property type="entry name" value="UPF0410 PROTEIN YMGE"/>
    <property type="match status" value="1"/>
</dbReference>
<accession>A0A0G1XPD4</accession>
<sequence>MLLDIIFWVIFGGIAGLIASSLAGEGARVNGFMNVVVGVIGALIGGFVFSALGGQGVTGFNIYSFLVAVIGSVLLLWIVRLARR</sequence>
<evidence type="ECO:0000256" key="1">
    <source>
        <dbReference type="ARBA" id="ARBA00004651"/>
    </source>
</evidence>
<name>A0A0G1XPD4_9BACT</name>
<keyword evidence="6 7" id="KW-0472">Membrane</keyword>
<reference evidence="8 9" key="1">
    <citation type="journal article" date="2015" name="Nature">
        <title>rRNA introns, odd ribosomes, and small enigmatic genomes across a large radiation of phyla.</title>
        <authorList>
            <person name="Brown C.T."/>
            <person name="Hug L.A."/>
            <person name="Thomas B.C."/>
            <person name="Sharon I."/>
            <person name="Castelle C.J."/>
            <person name="Singh A."/>
            <person name="Wilkins M.J."/>
            <person name="Williams K.H."/>
            <person name="Banfield J.F."/>
        </authorList>
    </citation>
    <scope>NUCLEOTIDE SEQUENCE [LARGE SCALE GENOMIC DNA]</scope>
</reference>
<comment type="similarity">
    <text evidence="2">Belongs to the UPF0410 family.</text>
</comment>
<evidence type="ECO:0000313" key="9">
    <source>
        <dbReference type="Proteomes" id="UP000034711"/>
    </source>
</evidence>
<feature type="transmembrane region" description="Helical" evidence="7">
    <location>
        <begin position="31"/>
        <end position="54"/>
    </location>
</feature>
<keyword evidence="3" id="KW-1003">Cell membrane</keyword>
<dbReference type="GO" id="GO:0005886">
    <property type="term" value="C:plasma membrane"/>
    <property type="evidence" value="ECO:0007669"/>
    <property type="project" value="UniProtKB-SubCell"/>
</dbReference>
<evidence type="ECO:0000256" key="4">
    <source>
        <dbReference type="ARBA" id="ARBA00022692"/>
    </source>
</evidence>
<gene>
    <name evidence="8" type="ORF">UY77_C0015G0015</name>
</gene>
<proteinExistence type="inferred from homology"/>
<evidence type="ECO:0000313" key="8">
    <source>
        <dbReference type="EMBL" id="KKW32730.1"/>
    </source>
</evidence>
<dbReference type="Pfam" id="PF04226">
    <property type="entry name" value="Transgly_assoc"/>
    <property type="match status" value="1"/>
</dbReference>
<dbReference type="InterPro" id="IPR007341">
    <property type="entry name" value="Transgly_assoc"/>
</dbReference>
<dbReference type="Proteomes" id="UP000034711">
    <property type="component" value="Unassembled WGS sequence"/>
</dbReference>
<evidence type="ECO:0000256" key="3">
    <source>
        <dbReference type="ARBA" id="ARBA00022475"/>
    </source>
</evidence>
<feature type="transmembrane region" description="Helical" evidence="7">
    <location>
        <begin position="60"/>
        <end position="79"/>
    </location>
</feature>